<dbReference type="Proteomes" id="UP001316803">
    <property type="component" value="Unassembled WGS sequence"/>
</dbReference>
<protein>
    <submittedName>
        <fullName evidence="1">Uncharacterized protein</fullName>
    </submittedName>
</protein>
<dbReference type="AlphaFoldDB" id="A0AAN8EK78"/>
<comment type="caution">
    <text evidence="1">The sequence shown here is derived from an EMBL/GenBank/DDBJ whole genome shotgun (WGS) entry which is preliminary data.</text>
</comment>
<name>A0AAN8EK78_9EURO</name>
<organism evidence="1 2">
    <name type="scientific">Knufia fluminis</name>
    <dbReference type="NCBI Taxonomy" id="191047"/>
    <lineage>
        <taxon>Eukaryota</taxon>
        <taxon>Fungi</taxon>
        <taxon>Dikarya</taxon>
        <taxon>Ascomycota</taxon>
        <taxon>Pezizomycotina</taxon>
        <taxon>Eurotiomycetes</taxon>
        <taxon>Chaetothyriomycetidae</taxon>
        <taxon>Chaetothyriales</taxon>
        <taxon>Trichomeriaceae</taxon>
        <taxon>Knufia</taxon>
    </lineage>
</organism>
<keyword evidence="2" id="KW-1185">Reference proteome</keyword>
<evidence type="ECO:0000313" key="2">
    <source>
        <dbReference type="Proteomes" id="UP001316803"/>
    </source>
</evidence>
<sequence length="283" mass="31229">MASDSISSLERLAPNMRYTIEIIRPAELLDPLRKGLLDNLNYLINDAYVVHGHPRHNEERDSFYTSDRISSEDQLILELGPNGLLAICTDGTLSNALPVSNSRRVFGEPYHPGKYGKLVATASLKPWKGKIVDVFQQAQQVLDKHGTTQGAHSNLPLSDLELSKVTSEILGSGIDNRTGTWNWEVAACASVNDTRYRGQGLMIQCLDALVAKLVAQRSASREAGQPRGDVRIKLWSSALVGSGNIEYWTRRGFVKEGEADVAPKGLWTATRDFKIQTLSKVVE</sequence>
<reference evidence="1 2" key="1">
    <citation type="submission" date="2022-12" db="EMBL/GenBank/DDBJ databases">
        <title>Genomic features and morphological characterization of a novel Knufia sp. strain isolated from spacecraft assembly facility.</title>
        <authorList>
            <person name="Teixeira M."/>
            <person name="Chander A.M."/>
            <person name="Stajich J.E."/>
            <person name="Venkateswaran K."/>
        </authorList>
    </citation>
    <scope>NUCLEOTIDE SEQUENCE [LARGE SCALE GENOMIC DNA]</scope>
    <source>
        <strain evidence="1 2">FJI-L2-BK-P2</strain>
    </source>
</reference>
<dbReference type="EMBL" id="JAKLMC020000002">
    <property type="protein sequence ID" value="KAK5957564.1"/>
    <property type="molecule type" value="Genomic_DNA"/>
</dbReference>
<proteinExistence type="predicted"/>
<evidence type="ECO:0000313" key="1">
    <source>
        <dbReference type="EMBL" id="KAK5957564.1"/>
    </source>
</evidence>
<gene>
    <name evidence="1" type="ORF">OHC33_000751</name>
</gene>
<accession>A0AAN8EK78</accession>